<dbReference type="EMBL" id="CATQJA010002654">
    <property type="protein sequence ID" value="CAJ0578700.1"/>
    <property type="molecule type" value="Genomic_DNA"/>
</dbReference>
<comment type="caution">
    <text evidence="4">The sequence shown here is derived from an EMBL/GenBank/DDBJ whole genome shotgun (WGS) entry which is preliminary data.</text>
</comment>
<feature type="domain" description="ShKT" evidence="3">
    <location>
        <begin position="24"/>
        <end position="60"/>
    </location>
</feature>
<organism evidence="4 5">
    <name type="scientific">Mesorhabditis spiculigera</name>
    <dbReference type="NCBI Taxonomy" id="96644"/>
    <lineage>
        <taxon>Eukaryota</taxon>
        <taxon>Metazoa</taxon>
        <taxon>Ecdysozoa</taxon>
        <taxon>Nematoda</taxon>
        <taxon>Chromadorea</taxon>
        <taxon>Rhabditida</taxon>
        <taxon>Rhabditina</taxon>
        <taxon>Rhabditomorpha</taxon>
        <taxon>Rhabditoidea</taxon>
        <taxon>Rhabditidae</taxon>
        <taxon>Mesorhabditinae</taxon>
        <taxon>Mesorhabditis</taxon>
    </lineage>
</organism>
<gene>
    <name evidence="4" type="ORF">MSPICULIGERA_LOCUS16942</name>
</gene>
<dbReference type="AlphaFoldDB" id="A0AA36D0F0"/>
<dbReference type="PANTHER" id="PTHR15854">
    <property type="entry name" value="THAP4 PROTEIN"/>
    <property type="match status" value="1"/>
</dbReference>
<evidence type="ECO:0000313" key="4">
    <source>
        <dbReference type="EMBL" id="CAJ0578700.1"/>
    </source>
</evidence>
<keyword evidence="2" id="KW-0732">Signal</keyword>
<dbReference type="CDD" id="cd07828">
    <property type="entry name" value="lipocalin_heme-bd-THAP4-like"/>
    <property type="match status" value="1"/>
</dbReference>
<name>A0AA36D0F0_9BILA</name>
<dbReference type="InterPro" id="IPR003582">
    <property type="entry name" value="ShKT_dom"/>
</dbReference>
<dbReference type="SUPFAM" id="SSF50814">
    <property type="entry name" value="Lipocalins"/>
    <property type="match status" value="1"/>
</dbReference>
<keyword evidence="5" id="KW-1185">Reference proteome</keyword>
<dbReference type="Pfam" id="PF08768">
    <property type="entry name" value="THAP4_heme-bd"/>
    <property type="match status" value="1"/>
</dbReference>
<evidence type="ECO:0000259" key="3">
    <source>
        <dbReference type="PROSITE" id="PS51670"/>
    </source>
</evidence>
<feature type="chain" id="PRO_5041275070" description="ShKT domain-containing protein" evidence="2">
    <location>
        <begin position="20"/>
        <end position="245"/>
    </location>
</feature>
<proteinExistence type="predicted"/>
<comment type="caution">
    <text evidence="1">Lacks conserved residue(s) required for the propagation of feature annotation.</text>
</comment>
<dbReference type="Gene3D" id="2.40.128.20">
    <property type="match status" value="1"/>
</dbReference>
<sequence length="245" mass="28008">MLLAVLLLFLCAQWEYGSAKRTVCKDKDMNCPNWVAQNSTDCDVETSHTFLLCERSCQKCGGPVPAEYDLKKVPKELQQVAFLIGKWRSEFGGKAFFPTIPRFTYGEEMSVKLTHHIVQPPTLNYTAFAWDASDENITELHSENGYIAAEMPTENSTLVYLTTAMSNGFMTVEIGDVQENAVKFKLRKIGRISFSHDSAVRLMFREWTLLDENRLEARLIMATTVTRSLMEHTSIIYKRVYDYNS</sequence>
<dbReference type="PROSITE" id="PS51670">
    <property type="entry name" value="SHKT"/>
    <property type="match status" value="1"/>
</dbReference>
<dbReference type="Proteomes" id="UP001177023">
    <property type="component" value="Unassembled WGS sequence"/>
</dbReference>
<dbReference type="InterPro" id="IPR012674">
    <property type="entry name" value="Calycin"/>
</dbReference>
<protein>
    <recommendedName>
        <fullName evidence="3">ShKT domain-containing protein</fullName>
    </recommendedName>
</protein>
<feature type="signal peptide" evidence="2">
    <location>
        <begin position="1"/>
        <end position="19"/>
    </location>
</feature>
<evidence type="ECO:0000313" key="5">
    <source>
        <dbReference type="Proteomes" id="UP001177023"/>
    </source>
</evidence>
<reference evidence="4" key="1">
    <citation type="submission" date="2023-06" db="EMBL/GenBank/DDBJ databases">
        <authorList>
            <person name="Delattre M."/>
        </authorList>
    </citation>
    <scope>NUCLEOTIDE SEQUENCE</scope>
    <source>
        <strain evidence="4">AF72</strain>
    </source>
</reference>
<dbReference type="InterPro" id="IPR045165">
    <property type="entry name" value="Nitrobindin"/>
</dbReference>
<accession>A0AA36D0F0</accession>
<dbReference type="InterPro" id="IPR014878">
    <property type="entry name" value="THAP4-like_heme-bd"/>
</dbReference>
<feature type="non-terminal residue" evidence="4">
    <location>
        <position position="245"/>
    </location>
</feature>
<evidence type="ECO:0000256" key="2">
    <source>
        <dbReference type="SAM" id="SignalP"/>
    </source>
</evidence>
<dbReference type="PANTHER" id="PTHR15854:SF2">
    <property type="entry name" value="MARVEL DOMAIN-CONTAINING PROTEIN-RELATED"/>
    <property type="match status" value="1"/>
</dbReference>
<evidence type="ECO:0000256" key="1">
    <source>
        <dbReference type="PROSITE-ProRule" id="PRU01005"/>
    </source>
</evidence>